<evidence type="ECO:0000313" key="2">
    <source>
        <dbReference type="Proteomes" id="UP000430692"/>
    </source>
</evidence>
<reference evidence="1 2" key="1">
    <citation type="submission" date="2019-12" db="EMBL/GenBank/DDBJ databases">
        <title>Whole-genome analyses of novel actinobacteria.</title>
        <authorList>
            <person name="Sahin N."/>
            <person name="Saygin H."/>
        </authorList>
    </citation>
    <scope>NUCLEOTIDE SEQUENCE [LARGE SCALE GENOMIC DNA]</scope>
    <source>
        <strain evidence="1 2">KC615</strain>
    </source>
</reference>
<accession>A0A6I4VKZ3</accession>
<dbReference type="Proteomes" id="UP000430692">
    <property type="component" value="Unassembled WGS sequence"/>
</dbReference>
<protein>
    <recommendedName>
        <fullName evidence="3">Lipoprotein</fullName>
    </recommendedName>
</protein>
<evidence type="ECO:0000313" key="1">
    <source>
        <dbReference type="EMBL" id="MXQ52249.1"/>
    </source>
</evidence>
<comment type="caution">
    <text evidence="1">The sequence shown here is derived from an EMBL/GenBank/DDBJ whole genome shotgun (WGS) entry which is preliminary data.</text>
</comment>
<dbReference type="AlphaFoldDB" id="A0A6I4VKZ3"/>
<organism evidence="1 2">
    <name type="scientific">Shimazuella alba</name>
    <dbReference type="NCBI Taxonomy" id="2690964"/>
    <lineage>
        <taxon>Bacteria</taxon>
        <taxon>Bacillati</taxon>
        <taxon>Bacillota</taxon>
        <taxon>Bacilli</taxon>
        <taxon>Bacillales</taxon>
        <taxon>Thermoactinomycetaceae</taxon>
        <taxon>Shimazuella</taxon>
    </lineage>
</organism>
<evidence type="ECO:0008006" key="3">
    <source>
        <dbReference type="Google" id="ProtNLM"/>
    </source>
</evidence>
<name>A0A6I4VKZ3_9BACL</name>
<gene>
    <name evidence="1" type="ORF">GSM42_00480</name>
</gene>
<proteinExistence type="predicted"/>
<keyword evidence="2" id="KW-1185">Reference proteome</keyword>
<sequence length="262" mass="30217">MVLSIPQGYIEPRRHSSPTCRTRGILSVKIMKRFFSVSIAVLCFLVLSGCMYPNEERQQLAEVDNHIARVQSQSEQYLQQNKNLPYKYVPDDRKFTTHYQVDFQLLPEIPMTAYEKGGNFIYVFVGAEGKEPLVRLFDLRVNDEVEKVQLAVTNFKTKYGVLPIKAKESNGYYNVDLDKLNMSDISIPSPYFSDSKLPFLMDKNGKIYLDYRGDVTRIIQTAKQKPARNEDLRLFLARNSIFVPAFSPIIKMGEQGRILFFS</sequence>
<dbReference type="EMBL" id="WUUL01000001">
    <property type="protein sequence ID" value="MXQ52249.1"/>
    <property type="molecule type" value="Genomic_DNA"/>
</dbReference>
<dbReference type="RefSeq" id="WP_160799295.1">
    <property type="nucleotide sequence ID" value="NZ_WUUL01000001.1"/>
</dbReference>